<dbReference type="SUPFAM" id="SSF51735">
    <property type="entry name" value="NAD(P)-binding Rossmann-fold domains"/>
    <property type="match status" value="1"/>
</dbReference>
<evidence type="ECO:0000313" key="5">
    <source>
        <dbReference type="Proteomes" id="UP000264719"/>
    </source>
</evidence>
<dbReference type="EMBL" id="DMVW01000118">
    <property type="protein sequence ID" value="HAR52596.1"/>
    <property type="molecule type" value="Genomic_DNA"/>
</dbReference>
<dbReference type="Gene3D" id="3.40.50.720">
    <property type="entry name" value="NAD(P)-binding Rossmann-like Domain"/>
    <property type="match status" value="1"/>
</dbReference>
<sequence length="295" mass="31479">MTRALIGPVLITGGGGFLGRALTGRLLDAGETVVTVDLQAAQNGDPRATHLAGDIRDSAALRSLLAPLGIRAIVHLAALVIPACRDTPVLGAEVNVIGHLNMLDLARALEVKRFLYTSSIAALPRPPHDAPVNLYGCWKRACEDAAKVWHLDHGLASIGLRPNVVYGPGREAGETAAITLAIKAAAQGKPYAMPFASDMCFQHVDEVTEIMDRCLQVIPDGPVVSDLTTNIESTDDVIAAIRLCAPEAQITASDIRRPAPPELDNRALRSLIGDWTTVPLQEGVRRTFAQYRDPA</sequence>
<reference evidence="4 5" key="1">
    <citation type="journal article" date="2018" name="Nat. Biotechnol.">
        <title>A standardized bacterial taxonomy based on genome phylogeny substantially revises the tree of life.</title>
        <authorList>
            <person name="Parks D.H."/>
            <person name="Chuvochina M."/>
            <person name="Waite D.W."/>
            <person name="Rinke C."/>
            <person name="Skarshewski A."/>
            <person name="Chaumeil P.A."/>
            <person name="Hugenholtz P."/>
        </authorList>
    </citation>
    <scope>NUCLEOTIDE SEQUENCE [LARGE SCALE GENOMIC DNA]</scope>
    <source>
        <strain evidence="4">UBA9169</strain>
    </source>
</reference>
<evidence type="ECO:0000313" key="4">
    <source>
        <dbReference type="EMBL" id="HAR52596.1"/>
    </source>
</evidence>
<accession>A0A348WDI4</accession>
<dbReference type="InterPro" id="IPR036291">
    <property type="entry name" value="NAD(P)-bd_dom_sf"/>
</dbReference>
<gene>
    <name evidence="4" type="ORF">DCS45_12080</name>
</gene>
<dbReference type="InterPro" id="IPR001509">
    <property type="entry name" value="Epimerase_deHydtase"/>
</dbReference>
<dbReference type="AlphaFoldDB" id="A0A348WDI4"/>
<comment type="caution">
    <text evidence="4">The sequence shown here is derived from an EMBL/GenBank/DDBJ whole genome shotgun (WGS) entry which is preliminary data.</text>
</comment>
<name>A0A348WDI4_9RHOB</name>
<dbReference type="RefSeq" id="WP_339852410.1">
    <property type="nucleotide sequence ID" value="NZ_CAXAXR010000003.1"/>
</dbReference>
<comment type="similarity">
    <text evidence="2">Belongs to the NAD(P)-dependent epimerase/dehydratase family.</text>
</comment>
<evidence type="ECO:0000256" key="1">
    <source>
        <dbReference type="ARBA" id="ARBA00005125"/>
    </source>
</evidence>
<dbReference type="Pfam" id="PF01370">
    <property type="entry name" value="Epimerase"/>
    <property type="match status" value="1"/>
</dbReference>
<protein>
    <recommendedName>
        <fullName evidence="3">NAD-dependent epimerase/dehydratase domain-containing protein</fullName>
    </recommendedName>
</protein>
<comment type="pathway">
    <text evidence="1">Bacterial outer membrane biogenesis; LPS O-antigen biosynthesis.</text>
</comment>
<feature type="domain" description="NAD-dependent epimerase/dehydratase" evidence="3">
    <location>
        <begin position="9"/>
        <end position="217"/>
    </location>
</feature>
<dbReference type="CDD" id="cd08946">
    <property type="entry name" value="SDR_e"/>
    <property type="match status" value="1"/>
</dbReference>
<evidence type="ECO:0000259" key="3">
    <source>
        <dbReference type="Pfam" id="PF01370"/>
    </source>
</evidence>
<proteinExistence type="inferred from homology"/>
<organism evidence="4 5">
    <name type="scientific">Roseovarius nubinhibens</name>
    <dbReference type="NCBI Taxonomy" id="314263"/>
    <lineage>
        <taxon>Bacteria</taxon>
        <taxon>Pseudomonadati</taxon>
        <taxon>Pseudomonadota</taxon>
        <taxon>Alphaproteobacteria</taxon>
        <taxon>Rhodobacterales</taxon>
        <taxon>Roseobacteraceae</taxon>
        <taxon>Roseovarius</taxon>
    </lineage>
</organism>
<evidence type="ECO:0000256" key="2">
    <source>
        <dbReference type="ARBA" id="ARBA00007637"/>
    </source>
</evidence>
<dbReference type="PANTHER" id="PTHR43000">
    <property type="entry name" value="DTDP-D-GLUCOSE 4,6-DEHYDRATASE-RELATED"/>
    <property type="match status" value="1"/>
</dbReference>
<dbReference type="Proteomes" id="UP000264719">
    <property type="component" value="Unassembled WGS sequence"/>
</dbReference>